<reference evidence="3 4" key="1">
    <citation type="submission" date="2013-10" db="EMBL/GenBank/DDBJ databases">
        <title>The Genome Sequence of Helicobacter canis NCTC 12740.</title>
        <authorList>
            <consortium name="The Broad Institute Genomics Platform"/>
            <person name="Earl A."/>
            <person name="Fox J.G."/>
            <person name="Shen Z."/>
            <person name="Young S.K."/>
            <person name="Zeng Q."/>
            <person name="Gargeya S."/>
            <person name="Fitzgerald M."/>
            <person name="Abouelleil A."/>
            <person name="Alvarado L."/>
            <person name="Chapman S.B."/>
            <person name="Gainer-Dewar J."/>
            <person name="Goldberg J."/>
            <person name="Griggs A."/>
            <person name="Gujja S."/>
            <person name="Hansen M."/>
            <person name="Howarth C."/>
            <person name="Imamovic A."/>
            <person name="Ireland A."/>
            <person name="Larimer J."/>
            <person name="McCowan C."/>
            <person name="Murphy C."/>
            <person name="Pearson M."/>
            <person name="Poon T.W."/>
            <person name="Priest M."/>
            <person name="Roberts A."/>
            <person name="Saif S."/>
            <person name="Shea T."/>
            <person name="Sykes S."/>
            <person name="Wortman J."/>
            <person name="Nusbaum C."/>
            <person name="Birren B."/>
        </authorList>
    </citation>
    <scope>NUCLEOTIDE SEQUENCE [LARGE SCALE GENOMIC DNA]</scope>
    <source>
        <strain evidence="3 4">NCTC 12740</strain>
    </source>
</reference>
<dbReference type="HOGENOM" id="CLU_038823_2_1_7"/>
<dbReference type="InterPro" id="IPR019079">
    <property type="entry name" value="Capsule_synth_CapA"/>
</dbReference>
<dbReference type="Proteomes" id="UP000018688">
    <property type="component" value="Unassembled WGS sequence"/>
</dbReference>
<evidence type="ECO:0000259" key="2">
    <source>
        <dbReference type="SMART" id="SM00854"/>
    </source>
</evidence>
<gene>
    <name evidence="3" type="ORF">HMPREF2087_00039</name>
</gene>
<dbReference type="SMART" id="SM00854">
    <property type="entry name" value="PGA_cap"/>
    <property type="match status" value="1"/>
</dbReference>
<dbReference type="EMBL" id="AZJJ01000001">
    <property type="protein sequence ID" value="ETD27131.1"/>
    <property type="molecule type" value="Genomic_DNA"/>
</dbReference>
<dbReference type="SUPFAM" id="SSF56300">
    <property type="entry name" value="Metallo-dependent phosphatases"/>
    <property type="match status" value="1"/>
</dbReference>
<organism evidence="3 4">
    <name type="scientific">Helicobacter canis NCTC 12740</name>
    <dbReference type="NCBI Taxonomy" id="1357399"/>
    <lineage>
        <taxon>Bacteria</taxon>
        <taxon>Pseudomonadati</taxon>
        <taxon>Campylobacterota</taxon>
        <taxon>Epsilonproteobacteria</taxon>
        <taxon>Campylobacterales</taxon>
        <taxon>Helicobacteraceae</taxon>
        <taxon>Helicobacter</taxon>
    </lineage>
</organism>
<evidence type="ECO:0000256" key="1">
    <source>
        <dbReference type="ARBA" id="ARBA00005662"/>
    </source>
</evidence>
<dbReference type="STRING" id="1357399.HMPREF2087_00039"/>
<sequence>MQGMMFCGDVVAMNGGFTIDKALQEKLRSNISFCNLEAPILPKTGGGGVTPTLKAGPSLHTHDETISDLVAAGFSGFMLANNHIADYGEAGIDASIEQILESKAVYTGVKTTKHSKNPTLFYTINDTKIALVNAAESQFGMLDSSSAFLGAGYGYADCFDWGFITHLQALKKEVDVVIAVIHAGLENVAQPLPQFRELYKMFCDMGADCIIAHHPHIIQGYEDYLTKDGRESRIFYSLGNFFFSYNSAITDPLELQGLSVVLRFDKGRISSYELVFSQQIGESVGELDSSGLCVSIESLNATLCDKSAYKQAIMEIITQVYPQYMKYYEYVFLLPSRDNSWLTNIKLFIKSLFFPHRYLEPRQALLLHNINIPTHRFVQELYLKYALYHKS</sequence>
<dbReference type="eggNOG" id="COG2843">
    <property type="taxonomic scope" value="Bacteria"/>
</dbReference>
<protein>
    <recommendedName>
        <fullName evidence="2">Capsule synthesis protein CapA domain-containing protein</fullName>
    </recommendedName>
</protein>
<dbReference type="OrthoDB" id="5405713at2"/>
<evidence type="ECO:0000313" key="3">
    <source>
        <dbReference type="EMBL" id="ETD27131.1"/>
    </source>
</evidence>
<proteinExistence type="inferred from homology"/>
<dbReference type="RefSeq" id="WP_023928903.1">
    <property type="nucleotide sequence ID" value="NZ_KI669458.1"/>
</dbReference>
<dbReference type="Gene3D" id="3.60.21.10">
    <property type="match status" value="1"/>
</dbReference>
<dbReference type="Pfam" id="PF09587">
    <property type="entry name" value="PGA_cap"/>
    <property type="match status" value="1"/>
</dbReference>
<feature type="domain" description="Capsule synthesis protein CapA" evidence="2">
    <location>
        <begin position="3"/>
        <end position="245"/>
    </location>
</feature>
<dbReference type="PATRIC" id="fig|1357399.3.peg.37"/>
<name>V8CK54_9HELI</name>
<comment type="similarity">
    <text evidence="1">Belongs to the CapA family.</text>
</comment>
<dbReference type="InterPro" id="IPR052169">
    <property type="entry name" value="CW_Biosynth-Accessory"/>
</dbReference>
<dbReference type="PANTHER" id="PTHR33393:SF12">
    <property type="entry name" value="CAPSULE BIOSYNTHESIS PROTEIN CAPA"/>
    <property type="match status" value="1"/>
</dbReference>
<dbReference type="PANTHER" id="PTHR33393">
    <property type="entry name" value="POLYGLUTAMINE SYNTHESIS ACCESSORY PROTEIN RV0574C-RELATED"/>
    <property type="match status" value="1"/>
</dbReference>
<dbReference type="AlphaFoldDB" id="V8CK54"/>
<evidence type="ECO:0000313" key="4">
    <source>
        <dbReference type="Proteomes" id="UP000018688"/>
    </source>
</evidence>
<accession>V8CK54</accession>
<comment type="caution">
    <text evidence="3">The sequence shown here is derived from an EMBL/GenBank/DDBJ whole genome shotgun (WGS) entry which is preliminary data.</text>
</comment>
<dbReference type="InterPro" id="IPR029052">
    <property type="entry name" value="Metallo-depent_PP-like"/>
</dbReference>
<keyword evidence="4" id="KW-1185">Reference proteome</keyword>